<dbReference type="NCBIfam" id="TIGR03061">
    <property type="entry name" value="pip_yhgE_Nterm"/>
    <property type="match status" value="1"/>
</dbReference>
<feature type="transmembrane region" description="Helical" evidence="5">
    <location>
        <begin position="564"/>
        <end position="586"/>
    </location>
</feature>
<dbReference type="PANTHER" id="PTHR43077:SF10">
    <property type="entry name" value="TRANSPORT PERMEASE PROTEIN"/>
    <property type="match status" value="1"/>
</dbReference>
<dbReference type="RefSeq" id="WP_225419103.1">
    <property type="nucleotide sequence ID" value="NZ_JBHTLH010000044.1"/>
</dbReference>
<feature type="domain" description="ABC-2 type transporter transmembrane" evidence="6">
    <location>
        <begin position="44"/>
        <end position="696"/>
    </location>
</feature>
<feature type="transmembrane region" description="Helical" evidence="5">
    <location>
        <begin position="525"/>
        <end position="543"/>
    </location>
</feature>
<gene>
    <name evidence="7" type="ORF">ACFQ22_13990</name>
</gene>
<evidence type="ECO:0000313" key="8">
    <source>
        <dbReference type="Proteomes" id="UP001597156"/>
    </source>
</evidence>
<organism evidence="7 8">
    <name type="scientific">Lentilactobacillus raoultii</name>
    <dbReference type="NCBI Taxonomy" id="1987503"/>
    <lineage>
        <taxon>Bacteria</taxon>
        <taxon>Bacillati</taxon>
        <taxon>Bacillota</taxon>
        <taxon>Bacilli</taxon>
        <taxon>Lactobacillales</taxon>
        <taxon>Lactobacillaceae</taxon>
        <taxon>Lentilactobacillus</taxon>
    </lineage>
</organism>
<feature type="transmembrane region" description="Helical" evidence="5">
    <location>
        <begin position="592"/>
        <end position="612"/>
    </location>
</feature>
<comment type="subcellular location">
    <subcellularLocation>
        <location evidence="1">Membrane</location>
        <topology evidence="1">Multi-pass membrane protein</topology>
    </subcellularLocation>
</comment>
<evidence type="ECO:0000256" key="3">
    <source>
        <dbReference type="ARBA" id="ARBA00022989"/>
    </source>
</evidence>
<keyword evidence="3 5" id="KW-1133">Transmembrane helix</keyword>
<evidence type="ECO:0000256" key="5">
    <source>
        <dbReference type="SAM" id="Phobius"/>
    </source>
</evidence>
<evidence type="ECO:0000256" key="4">
    <source>
        <dbReference type="ARBA" id="ARBA00023136"/>
    </source>
</evidence>
<name>A0ABW3PX49_9LACO</name>
<dbReference type="PANTHER" id="PTHR43077">
    <property type="entry name" value="TRANSPORT PERMEASE YVFS-RELATED"/>
    <property type="match status" value="1"/>
</dbReference>
<dbReference type="Pfam" id="PF12698">
    <property type="entry name" value="ABC2_membrane_3"/>
    <property type="match status" value="1"/>
</dbReference>
<dbReference type="InterPro" id="IPR051328">
    <property type="entry name" value="T7SS_ABC-Transporter"/>
</dbReference>
<reference evidence="8" key="1">
    <citation type="journal article" date="2019" name="Int. J. Syst. Evol. Microbiol.">
        <title>The Global Catalogue of Microorganisms (GCM) 10K type strain sequencing project: providing services to taxonomists for standard genome sequencing and annotation.</title>
        <authorList>
            <consortium name="The Broad Institute Genomics Platform"/>
            <consortium name="The Broad Institute Genome Sequencing Center for Infectious Disease"/>
            <person name="Wu L."/>
            <person name="Ma J."/>
        </authorList>
    </citation>
    <scope>NUCLEOTIDE SEQUENCE [LARGE SCALE GENOMIC DNA]</scope>
    <source>
        <strain evidence="8">CCUG 71848</strain>
    </source>
</reference>
<dbReference type="InterPro" id="IPR013525">
    <property type="entry name" value="ABC2_TM"/>
</dbReference>
<keyword evidence="4 5" id="KW-0472">Membrane</keyword>
<dbReference type="InterPro" id="IPR017501">
    <property type="entry name" value="Phage_infect_YhgE_C"/>
</dbReference>
<keyword evidence="8" id="KW-1185">Reference proteome</keyword>
<evidence type="ECO:0000256" key="1">
    <source>
        <dbReference type="ARBA" id="ARBA00004141"/>
    </source>
</evidence>
<evidence type="ECO:0000259" key="6">
    <source>
        <dbReference type="Pfam" id="PF12698"/>
    </source>
</evidence>
<sequence length="720" mass="78876">MMSNIRKIYHRDLHAIFSYRAAFITVTVLCLLPSLYTLVNVRAIWNPYQPSEVDHIPVAVVNRDTGTNLHHQKINLGSQVVANLHKNNQIGWRFASRANATKNLQKGKYYAEIEIPKDFSEKLTSIAGTHPQRAQLIYKTNTKNSPMGAKITSMAAKTLVTKIRQKFIYEVNRTIFSYLNIAGNKASENQDRILNLKDLIIALGDSMGLASNSLGTISDTSNSLALAFTEFKPVINASQNVDLSDNLADGQSTMQPLVKKSLNRSFTNFGNNLAGANESANQLKRVANQLNQTSTTINQSAFDAKADNLTLQLDLLSGQVQPLLEFAQAFNRIHSTREGHDLIKTLASAVRLTKAQKHQLAVLKQITDQNRQLNATAKEQINQGFAKVATSLNQALIHYNHAVKQQMSGVGNDLLAMTHSSQDILGSLNRVKKLNNQSLNTAIQGNQLVASTSGKLEKRLQSYKDEIVAVSNQLKLTSDHDIANIITVLQSNPDLMGSALARPVTVKNEDIYKVNSFGAAFSPTYIALSIWVGCTMLVAVLKTKAPKLAKFRGLSVRDEYLGKLLTFGTLSLVQTVVIIGSAVALLKIHVASLFLMLMIGLISSVTFTIIVYTMAALFGNLGKALVVMLMAVQLAGSGAMYPVQLNPLLFRIFQPLFPFAYSVSGFREAIGGANMATVMVDVFVLSCMAVLVLAVGLSTKKPLKRYTDRLLDDFKKTGMS</sequence>
<evidence type="ECO:0000256" key="2">
    <source>
        <dbReference type="ARBA" id="ARBA00022692"/>
    </source>
</evidence>
<evidence type="ECO:0000313" key="7">
    <source>
        <dbReference type="EMBL" id="MFD1126450.1"/>
    </source>
</evidence>
<proteinExistence type="predicted"/>
<dbReference type="InterPro" id="IPR017500">
    <property type="entry name" value="Phage_infect_YhgE_N"/>
</dbReference>
<dbReference type="Gene3D" id="3.40.1710.10">
    <property type="entry name" value="abc type-2 transporter like domain"/>
    <property type="match status" value="1"/>
</dbReference>
<accession>A0ABW3PX49</accession>
<protein>
    <submittedName>
        <fullName evidence="7">YhgE/Pip family protein</fullName>
    </submittedName>
</protein>
<keyword evidence="2 5" id="KW-0812">Transmembrane</keyword>
<dbReference type="Proteomes" id="UP001597156">
    <property type="component" value="Unassembled WGS sequence"/>
</dbReference>
<feature type="transmembrane region" description="Helical" evidence="5">
    <location>
        <begin position="675"/>
        <end position="697"/>
    </location>
</feature>
<dbReference type="EMBL" id="JBHTLH010000044">
    <property type="protein sequence ID" value="MFD1126450.1"/>
    <property type="molecule type" value="Genomic_DNA"/>
</dbReference>
<dbReference type="NCBIfam" id="TIGR03062">
    <property type="entry name" value="pip_yhgE_Cterm"/>
    <property type="match status" value="1"/>
</dbReference>
<comment type="caution">
    <text evidence="7">The sequence shown here is derived from an EMBL/GenBank/DDBJ whole genome shotgun (WGS) entry which is preliminary data.</text>
</comment>
<feature type="transmembrane region" description="Helical" evidence="5">
    <location>
        <begin position="624"/>
        <end position="643"/>
    </location>
</feature>